<evidence type="ECO:0000313" key="4">
    <source>
        <dbReference type="Proteomes" id="UP000594463"/>
    </source>
</evidence>
<protein>
    <submittedName>
        <fullName evidence="3">UDP-glucose 4-epimerase</fullName>
        <ecNumber evidence="3">5.1.3.2</ecNumber>
    </submittedName>
</protein>
<dbReference type="GO" id="GO:0003978">
    <property type="term" value="F:UDP-glucose 4-epimerase activity"/>
    <property type="evidence" value="ECO:0007669"/>
    <property type="project" value="UniProtKB-EC"/>
</dbReference>
<dbReference type="InterPro" id="IPR036291">
    <property type="entry name" value="NAD(P)-bd_dom_sf"/>
</dbReference>
<dbReference type="EMBL" id="CP065383">
    <property type="protein sequence ID" value="QPM67572.1"/>
    <property type="molecule type" value="Genomic_DNA"/>
</dbReference>
<dbReference type="InterPro" id="IPR001509">
    <property type="entry name" value="Epimerase_deHydtase"/>
</dbReference>
<dbReference type="Proteomes" id="UP000594463">
    <property type="component" value="Chromosome"/>
</dbReference>
<evidence type="ECO:0000259" key="2">
    <source>
        <dbReference type="Pfam" id="PF01370"/>
    </source>
</evidence>
<keyword evidence="4" id="KW-1185">Reference proteome</keyword>
<organism evidence="3 4">
    <name type="scientific">Atribacter laminatus</name>
    <dbReference type="NCBI Taxonomy" id="2847778"/>
    <lineage>
        <taxon>Bacteria</taxon>
        <taxon>Pseudomonadati</taxon>
        <taxon>Atribacterota</taxon>
        <taxon>Atribacteria</taxon>
        <taxon>Atribacterales</taxon>
        <taxon>Atribacteraceae</taxon>
        <taxon>Atribacter</taxon>
    </lineage>
</organism>
<proteinExistence type="inferred from homology"/>
<dbReference type="Gene3D" id="3.90.25.10">
    <property type="entry name" value="UDP-galactose 4-epimerase, domain 1"/>
    <property type="match status" value="1"/>
</dbReference>
<dbReference type="EC" id="5.1.3.2" evidence="3"/>
<comment type="similarity">
    <text evidence="1">Belongs to the NAD(P)-dependent epimerase/dehydratase family.</text>
</comment>
<dbReference type="Gene3D" id="3.40.50.720">
    <property type="entry name" value="NAD(P)-binding Rossmann-like Domain"/>
    <property type="match status" value="1"/>
</dbReference>
<gene>
    <name evidence="3" type="primary">galE1</name>
    <name evidence="3" type="ORF">RT761_00776</name>
</gene>
<dbReference type="AlphaFoldDB" id="A0A7T1AKF9"/>
<dbReference type="Pfam" id="PF01370">
    <property type="entry name" value="Epimerase"/>
    <property type="match status" value="1"/>
</dbReference>
<reference evidence="3 4" key="1">
    <citation type="journal article" date="2021" name="Nat. Commun.">
        <title>Isolation of a member of the candidate phylum Atribacteria reveals a unique cell membrane structure.</title>
        <authorList>
            <person name="Taiki K."/>
            <person name="Nobu M.K."/>
            <person name="Kusada H."/>
            <person name="Meng X.-Y."/>
            <person name="Hosoki N."/>
            <person name="Uematsu K."/>
            <person name="Yoshioka H."/>
            <person name="Kamagata Y."/>
            <person name="Tamaki H."/>
        </authorList>
    </citation>
    <scope>NUCLEOTIDE SEQUENCE [LARGE SCALE GENOMIC DNA]</scope>
    <source>
        <strain evidence="3 4">RT761</strain>
    </source>
</reference>
<feature type="domain" description="NAD-dependent epimerase/dehydratase" evidence="2">
    <location>
        <begin position="3"/>
        <end position="235"/>
    </location>
</feature>
<dbReference type="RefSeq" id="WP_218112768.1">
    <property type="nucleotide sequence ID" value="NZ_CP065383.1"/>
</dbReference>
<dbReference type="PANTHER" id="PTHR43000">
    <property type="entry name" value="DTDP-D-GLUCOSE 4,6-DEHYDRATASE-RELATED"/>
    <property type="match status" value="1"/>
</dbReference>
<dbReference type="KEGG" id="alam:RT761_00776"/>
<accession>A0A7T1AKF9</accession>
<keyword evidence="3" id="KW-0413">Isomerase</keyword>
<evidence type="ECO:0000256" key="1">
    <source>
        <dbReference type="ARBA" id="ARBA00007637"/>
    </source>
</evidence>
<sequence>MQILVTGGAGFIGSHIVDAYLQEGHQVVVVDNLSTGKKSNVHRAAMFYPLDICSSKEIESVFQRHVFDVVSHHAAQINLRKSIDEPAFDAEVNIIGSLNLFELCRKYEVKKCIFASSGGAIYGVPKQIPVDEKAPTKPLSPYGIAKLSVEQYLEYYYQVWNLERIILRYGNVYGPRQDPQGEAGVISIFCNNILKGDPCIVFGDGYKTRDYVSVHDIASANLLALNSPADIYNLGTGIETSVNQLINMLQKVTNQKISIIHDQDRKGEIEHIALHSKKANELLGWEITIPLNQGIEEVFQWYQQEHYKKKC</sequence>
<evidence type="ECO:0000313" key="3">
    <source>
        <dbReference type="EMBL" id="QPM67572.1"/>
    </source>
</evidence>
<dbReference type="SUPFAM" id="SSF51735">
    <property type="entry name" value="NAD(P)-binding Rossmann-fold domains"/>
    <property type="match status" value="1"/>
</dbReference>
<name>A0A7T1AKF9_ATRLM</name>